<keyword evidence="2" id="KW-1185">Reference proteome</keyword>
<dbReference type="Proteomes" id="UP001239111">
    <property type="component" value="Chromosome 2"/>
</dbReference>
<accession>A0ACC2P496</accession>
<name>A0ACC2P496_9HYME</name>
<reference evidence="1" key="1">
    <citation type="submission" date="2023-04" db="EMBL/GenBank/DDBJ databases">
        <title>A chromosome-level genome assembly of the parasitoid wasp Eretmocerus hayati.</title>
        <authorList>
            <person name="Zhong Y."/>
            <person name="Liu S."/>
            <person name="Liu Y."/>
        </authorList>
    </citation>
    <scope>NUCLEOTIDE SEQUENCE</scope>
    <source>
        <strain evidence="1">ZJU_SS_LIU_2023</strain>
    </source>
</reference>
<evidence type="ECO:0000313" key="1">
    <source>
        <dbReference type="EMBL" id="KAJ8678278.1"/>
    </source>
</evidence>
<evidence type="ECO:0000313" key="2">
    <source>
        <dbReference type="Proteomes" id="UP001239111"/>
    </source>
</evidence>
<proteinExistence type="predicted"/>
<comment type="caution">
    <text evidence="1">The sequence shown here is derived from an EMBL/GenBank/DDBJ whole genome shotgun (WGS) entry which is preliminary data.</text>
</comment>
<sequence>MHPGLFWVRESIYKSEARCSFCKKSVDIANMGISALDSHAKGAKHRKLIKIYLRNQKMKFVATKSAADEKSETVGRIGKVTTDETSTNKKLITDTCEPSPREKAKDTSMTCSPQSITHFMNKNDVVDAEILWTLDYVSNKLSVRSASNSAKLFPRMFPDSQIAQKFQMQKDKLSYSVSFGLGPYFRDELIGFVRGCDFFAASFDESLNTVAQKGQMDIILRFFFGDKVVTRYLTSTFLGHVTASDLLKAFIQEFEIHQLDLEKMVQLSMDGPNVNKKAQRDLCQFLNESAEYL</sequence>
<protein>
    <submittedName>
        <fullName evidence="1">Uncharacterized protein</fullName>
    </submittedName>
</protein>
<organism evidence="1 2">
    <name type="scientific">Eretmocerus hayati</name>
    <dbReference type="NCBI Taxonomy" id="131215"/>
    <lineage>
        <taxon>Eukaryota</taxon>
        <taxon>Metazoa</taxon>
        <taxon>Ecdysozoa</taxon>
        <taxon>Arthropoda</taxon>
        <taxon>Hexapoda</taxon>
        <taxon>Insecta</taxon>
        <taxon>Pterygota</taxon>
        <taxon>Neoptera</taxon>
        <taxon>Endopterygota</taxon>
        <taxon>Hymenoptera</taxon>
        <taxon>Apocrita</taxon>
        <taxon>Proctotrupomorpha</taxon>
        <taxon>Chalcidoidea</taxon>
        <taxon>Aphelinidae</taxon>
        <taxon>Aphelininae</taxon>
        <taxon>Eretmocerus</taxon>
    </lineage>
</organism>
<dbReference type="EMBL" id="CM056742">
    <property type="protein sequence ID" value="KAJ8678278.1"/>
    <property type="molecule type" value="Genomic_DNA"/>
</dbReference>
<gene>
    <name evidence="1" type="ORF">QAD02_014065</name>
</gene>